<evidence type="ECO:0000256" key="2">
    <source>
        <dbReference type="ARBA" id="ARBA00022741"/>
    </source>
</evidence>
<name>D1YVG2_METPS</name>
<dbReference type="AlphaFoldDB" id="D1YVG2"/>
<evidence type="ECO:0000256" key="3">
    <source>
        <dbReference type="ARBA" id="ARBA00022840"/>
    </source>
</evidence>
<reference evidence="5" key="3">
    <citation type="journal article" date="2011" name="PLoS ONE">
        <title>Genome sequence of a mesophilic hydrogenotrophic methanogen Methanocella paludicola, the first cultivated representative of the order Methanocellales.</title>
        <authorList>
            <person name="Sakai S."/>
            <person name="Takaki Y."/>
            <person name="Shimamura S."/>
            <person name="Sekine M."/>
            <person name="Tajima T."/>
            <person name="Kosugi H."/>
            <person name="Ichikawa N."/>
            <person name="Tasumi E."/>
            <person name="Hiraki A.T."/>
            <person name="Shimizu A."/>
            <person name="Kato Y."/>
            <person name="Nishiko R."/>
            <person name="Mori K."/>
            <person name="Fujita N."/>
            <person name="Imachi H."/>
            <person name="Takai K."/>
        </authorList>
    </citation>
    <scope>NUCLEOTIDE SEQUENCE [LARGE SCALE GENOMIC DNA]</scope>
    <source>
        <strain evidence="5">DSM 17711 / JCM 13418 / NBRC 101707 / SANAE</strain>
    </source>
</reference>
<dbReference type="RefSeq" id="WP_012899114.1">
    <property type="nucleotide sequence ID" value="NC_013665.1"/>
</dbReference>
<dbReference type="GeneID" id="8682762"/>
<dbReference type="STRING" id="304371.MCP_0362"/>
<dbReference type="InParanoid" id="D1YVG2"/>
<dbReference type="PANTHER" id="PTHR43024:SF1">
    <property type="entry name" value="UDP-N-ACETYLMURAMOYL-TRIPEPTIDE--D-ALANYL-D-ALANINE LIGASE"/>
    <property type="match status" value="1"/>
</dbReference>
<evidence type="ECO:0000256" key="1">
    <source>
        <dbReference type="ARBA" id="ARBA00022598"/>
    </source>
</evidence>
<gene>
    <name evidence="4" type="ordered locus">MCP_0362</name>
</gene>
<dbReference type="GO" id="GO:0016874">
    <property type="term" value="F:ligase activity"/>
    <property type="evidence" value="ECO:0007669"/>
    <property type="project" value="UniProtKB-KW"/>
</dbReference>
<evidence type="ECO:0000313" key="4">
    <source>
        <dbReference type="EMBL" id="BAI60434.1"/>
    </source>
</evidence>
<dbReference type="InterPro" id="IPR036565">
    <property type="entry name" value="Mur-like_cat_sf"/>
</dbReference>
<dbReference type="PANTHER" id="PTHR43024">
    <property type="entry name" value="UDP-N-ACETYLMURAMOYL-TRIPEPTIDE--D-ALANYL-D-ALANINE LIGASE"/>
    <property type="match status" value="1"/>
</dbReference>
<dbReference type="InterPro" id="IPR051046">
    <property type="entry name" value="MurCDEF_CellWall_CoF430Synth"/>
</dbReference>
<dbReference type="FunCoup" id="D1YVG2">
    <property type="interactions" value="77"/>
</dbReference>
<keyword evidence="1" id="KW-0436">Ligase</keyword>
<organism evidence="4 5">
    <name type="scientific">Methanocella paludicola (strain DSM 17711 / JCM 13418 / NBRC 101707 / SANAE)</name>
    <dbReference type="NCBI Taxonomy" id="304371"/>
    <lineage>
        <taxon>Archaea</taxon>
        <taxon>Methanobacteriati</taxon>
        <taxon>Methanobacteriota</taxon>
        <taxon>Stenosarchaea group</taxon>
        <taxon>Methanomicrobia</taxon>
        <taxon>Methanocellales</taxon>
        <taxon>Methanocellaceae</taxon>
        <taxon>Methanocella</taxon>
    </lineage>
</organism>
<dbReference type="NCBIfam" id="NF033197">
    <property type="entry name" value="F430_CfbE"/>
    <property type="match status" value="1"/>
</dbReference>
<dbReference type="KEGG" id="mpd:MCP_0362"/>
<dbReference type="eggNOG" id="arCOG02822">
    <property type="taxonomic scope" value="Archaea"/>
</dbReference>
<keyword evidence="5" id="KW-1185">Reference proteome</keyword>
<evidence type="ECO:0000313" key="5">
    <source>
        <dbReference type="Proteomes" id="UP000001882"/>
    </source>
</evidence>
<accession>D1YVG2</accession>
<reference evidence="4 5" key="2">
    <citation type="journal article" date="2008" name="Int. J. Syst. Evol. Microbiol.">
        <title>Methanocella paludicola gen. nov., sp. nov., a methane-producing archaeon, the first isolate of the lineage 'Rice Cluster I', and proposal of the new archaeal order Methanocellales ord. nov.</title>
        <authorList>
            <person name="Sakai S."/>
            <person name="Imachi H."/>
            <person name="Hanada S."/>
            <person name="Ohashi A."/>
            <person name="Harada H."/>
            <person name="Kamagata Y."/>
        </authorList>
    </citation>
    <scope>NUCLEOTIDE SEQUENCE [LARGE SCALE GENOMIC DNA]</scope>
    <source>
        <strain evidence="5">DSM 17711 / JCM 13418 / NBRC 101707 / SANAE</strain>
    </source>
</reference>
<reference evidence="4 5" key="1">
    <citation type="journal article" date="2007" name="Appl. Environ. Microbiol.">
        <title>Isolation of key methanogens for global methane emission from rice paddy fields: a novel isolate affiliated with the clone cluster rice cluster I.</title>
        <authorList>
            <person name="Sakai S."/>
            <person name="Imachi H."/>
            <person name="Sekiguchi Y."/>
            <person name="Ohashi A."/>
            <person name="Harada H."/>
            <person name="Kamagata Y."/>
        </authorList>
    </citation>
    <scope>NUCLEOTIDE SEQUENCE [LARGE SCALE GENOMIC DNA]</scope>
    <source>
        <strain evidence="5">DSM 17711 / JCM 13418 / NBRC 101707 / SANAE</strain>
    </source>
</reference>
<dbReference type="Proteomes" id="UP000001882">
    <property type="component" value="Chromosome"/>
</dbReference>
<dbReference type="Gene3D" id="3.40.1190.10">
    <property type="entry name" value="Mur-like, catalytic domain"/>
    <property type="match status" value="1"/>
</dbReference>
<dbReference type="GO" id="GO:0005524">
    <property type="term" value="F:ATP binding"/>
    <property type="evidence" value="ECO:0007669"/>
    <property type="project" value="UniProtKB-KW"/>
</dbReference>
<sequence>MEPGATIGVLDINHGGLLLAERLRGLGYGAFAVDVYGTKEARDGTKKTSTGAPVLKPDEVGDFDVLAVPVHMPTIPLLRRAFAENKPVLTHHELTGFIVRKSGLLMSKCVEVTGTYGKTTACMLMARMFPREDVLLHTSRGLFYNGELIERLSITPANIIRALELAADKRPTLCIFEVSLGLCGIGDVSVITTLDRDYPVAGGERAAREVKLSSLSRMKPGSILICENSLRCGRSLKSGSPDKLTFGRGGDVFYAPDGRVRYRLHDGTDGWLKIRLKGGFDGRAYRGPALCAAAAALAMGGKPDGIQDAFEGFDGIEGRMKFSTLSGRVLLDNSNSGLSIQGVERALDAAEEDEGWKVLVVGEESYNVCDGLDPEKVKSLLSDPRFDEAVLVGGRLRVEGHAHADSLEAGLALALEKTEPGDTIISCVKTWR</sequence>
<keyword evidence="2" id="KW-0547">Nucleotide-binding</keyword>
<dbReference type="SUPFAM" id="SSF53623">
    <property type="entry name" value="MurD-like peptide ligases, catalytic domain"/>
    <property type="match status" value="1"/>
</dbReference>
<keyword evidence="3" id="KW-0067">ATP-binding</keyword>
<dbReference type="EMBL" id="AP011532">
    <property type="protein sequence ID" value="BAI60434.1"/>
    <property type="molecule type" value="Genomic_DNA"/>
</dbReference>
<proteinExistence type="predicted"/>
<dbReference type="OrthoDB" id="52890at2157"/>
<protein>
    <submittedName>
        <fullName evidence="4">Uncharacterized protein</fullName>
    </submittedName>
</protein>